<evidence type="ECO:0008006" key="3">
    <source>
        <dbReference type="Google" id="ProtNLM"/>
    </source>
</evidence>
<comment type="caution">
    <text evidence="1">The sequence shown here is derived from an EMBL/GenBank/DDBJ whole genome shotgun (WGS) entry which is preliminary data.</text>
</comment>
<protein>
    <recommendedName>
        <fullName evidence="3">DUF35 domain-containing protein</fullName>
    </recommendedName>
</protein>
<evidence type="ECO:0000313" key="1">
    <source>
        <dbReference type="EMBL" id="TQF06800.1"/>
    </source>
</evidence>
<dbReference type="InterPro" id="IPR012340">
    <property type="entry name" value="NA-bd_OB-fold"/>
</dbReference>
<dbReference type="OrthoDB" id="4260571at2"/>
<sequence length="118" mass="13109">MQQTLTPEAPVDDETVLHYRQCRWCSSPTEHYRLLCPVCGSTDMAELRSTGEGVVRRIGAVARSQVLEHRIRQNCAITLDEGLTITAVVTASRYEVIPVGTRVRLHTAVGDTAEFRLA</sequence>
<name>A0A540WCQ1_9ACTN</name>
<gene>
    <name evidence="1" type="ORF">E6W39_37205</name>
</gene>
<accession>A0A540WCQ1</accession>
<keyword evidence="2" id="KW-1185">Reference proteome</keyword>
<dbReference type="RefSeq" id="WP_141637207.1">
    <property type="nucleotide sequence ID" value="NZ_VIGB01000003.1"/>
</dbReference>
<evidence type="ECO:0000313" key="2">
    <source>
        <dbReference type="Proteomes" id="UP000319103"/>
    </source>
</evidence>
<organism evidence="1 2">
    <name type="scientific">Kitasatospora acidiphila</name>
    <dbReference type="NCBI Taxonomy" id="2567942"/>
    <lineage>
        <taxon>Bacteria</taxon>
        <taxon>Bacillati</taxon>
        <taxon>Actinomycetota</taxon>
        <taxon>Actinomycetes</taxon>
        <taxon>Kitasatosporales</taxon>
        <taxon>Streptomycetaceae</taxon>
        <taxon>Kitasatospora</taxon>
    </lineage>
</organism>
<dbReference type="EMBL" id="VIGB01000003">
    <property type="protein sequence ID" value="TQF06800.1"/>
    <property type="molecule type" value="Genomic_DNA"/>
</dbReference>
<reference evidence="1 2" key="1">
    <citation type="submission" date="2019-06" db="EMBL/GenBank/DDBJ databases">
        <title>Description of Kitasatospora acidophila sp. nov. isolated from pine grove soil, and reclassification of Streptomyces novaecaesareae to Kitasatospora novaeceasareae comb. nov.</title>
        <authorList>
            <person name="Kim M.J."/>
        </authorList>
    </citation>
    <scope>NUCLEOTIDE SEQUENCE [LARGE SCALE GENOMIC DNA]</scope>
    <source>
        <strain evidence="1 2">MMS16-CNU292</strain>
    </source>
</reference>
<dbReference type="SUPFAM" id="SSF50249">
    <property type="entry name" value="Nucleic acid-binding proteins"/>
    <property type="match status" value="1"/>
</dbReference>
<dbReference type="Proteomes" id="UP000319103">
    <property type="component" value="Unassembled WGS sequence"/>
</dbReference>
<proteinExistence type="predicted"/>
<dbReference type="AlphaFoldDB" id="A0A540WCQ1"/>